<feature type="coiled-coil region" evidence="1">
    <location>
        <begin position="1"/>
        <end position="28"/>
    </location>
</feature>
<dbReference type="AlphaFoldDB" id="A0A9N9DS26"/>
<gene>
    <name evidence="2" type="ORF">FMOSSE_LOCUS11473</name>
</gene>
<feature type="non-terminal residue" evidence="2">
    <location>
        <position position="64"/>
    </location>
</feature>
<accession>A0A9N9DS26</accession>
<name>A0A9N9DS26_FUNMO</name>
<proteinExistence type="predicted"/>
<evidence type="ECO:0000313" key="3">
    <source>
        <dbReference type="Proteomes" id="UP000789375"/>
    </source>
</evidence>
<sequence length="64" mass="7273">MVNLEKGLKDLNKKIKDLLQSKKKADDENQLLHSFLLNEIGSNDLDNLKELLAGRKLTEILAEL</sequence>
<reference evidence="2" key="1">
    <citation type="submission" date="2021-06" db="EMBL/GenBank/DDBJ databases">
        <authorList>
            <person name="Kallberg Y."/>
            <person name="Tangrot J."/>
            <person name="Rosling A."/>
        </authorList>
    </citation>
    <scope>NUCLEOTIDE SEQUENCE</scope>
    <source>
        <strain evidence="2">87-6 pot B 2015</strain>
    </source>
</reference>
<dbReference type="EMBL" id="CAJVPP010004490">
    <property type="protein sequence ID" value="CAG8650889.1"/>
    <property type="molecule type" value="Genomic_DNA"/>
</dbReference>
<evidence type="ECO:0000313" key="2">
    <source>
        <dbReference type="EMBL" id="CAG8650889.1"/>
    </source>
</evidence>
<keyword evidence="1" id="KW-0175">Coiled coil</keyword>
<comment type="caution">
    <text evidence="2">The sequence shown here is derived from an EMBL/GenBank/DDBJ whole genome shotgun (WGS) entry which is preliminary data.</text>
</comment>
<evidence type="ECO:0000256" key="1">
    <source>
        <dbReference type="SAM" id="Coils"/>
    </source>
</evidence>
<protein>
    <submittedName>
        <fullName evidence="2">14086_t:CDS:1</fullName>
    </submittedName>
</protein>
<organism evidence="2 3">
    <name type="scientific">Funneliformis mosseae</name>
    <name type="common">Endomycorrhizal fungus</name>
    <name type="synonym">Glomus mosseae</name>
    <dbReference type="NCBI Taxonomy" id="27381"/>
    <lineage>
        <taxon>Eukaryota</taxon>
        <taxon>Fungi</taxon>
        <taxon>Fungi incertae sedis</taxon>
        <taxon>Mucoromycota</taxon>
        <taxon>Glomeromycotina</taxon>
        <taxon>Glomeromycetes</taxon>
        <taxon>Glomerales</taxon>
        <taxon>Glomeraceae</taxon>
        <taxon>Funneliformis</taxon>
    </lineage>
</organism>
<keyword evidence="3" id="KW-1185">Reference proteome</keyword>
<dbReference type="Proteomes" id="UP000789375">
    <property type="component" value="Unassembled WGS sequence"/>
</dbReference>